<dbReference type="Gene3D" id="2.40.170.20">
    <property type="entry name" value="TonB-dependent receptor, beta-barrel domain"/>
    <property type="match status" value="1"/>
</dbReference>
<evidence type="ECO:0000256" key="2">
    <source>
        <dbReference type="ARBA" id="ARBA00022448"/>
    </source>
</evidence>
<dbReference type="Proteomes" id="UP001595962">
    <property type="component" value="Unassembled WGS sequence"/>
</dbReference>
<dbReference type="PROSITE" id="PS52016">
    <property type="entry name" value="TONB_DEPENDENT_REC_3"/>
    <property type="match status" value="1"/>
</dbReference>
<comment type="subcellular location">
    <subcellularLocation>
        <location evidence="1 8">Cell outer membrane</location>
        <topology evidence="1 8">Multi-pass membrane protein</topology>
    </subcellularLocation>
</comment>
<accession>A0ABV9JNR1</accession>
<protein>
    <submittedName>
        <fullName evidence="13">TonB-dependent receptor domain-containing protein</fullName>
    </submittedName>
</protein>
<dbReference type="RefSeq" id="WP_377334456.1">
    <property type="nucleotide sequence ID" value="NZ_JBHSGB010000010.1"/>
</dbReference>
<feature type="chain" id="PRO_5045534925" evidence="10">
    <location>
        <begin position="32"/>
        <end position="958"/>
    </location>
</feature>
<dbReference type="InterPro" id="IPR039426">
    <property type="entry name" value="TonB-dep_rcpt-like"/>
</dbReference>
<dbReference type="SUPFAM" id="SSF56935">
    <property type="entry name" value="Porins"/>
    <property type="match status" value="1"/>
</dbReference>
<evidence type="ECO:0000256" key="3">
    <source>
        <dbReference type="ARBA" id="ARBA00022452"/>
    </source>
</evidence>
<feature type="signal peptide" evidence="10">
    <location>
        <begin position="1"/>
        <end position="31"/>
    </location>
</feature>
<dbReference type="InterPro" id="IPR012910">
    <property type="entry name" value="Plug_dom"/>
</dbReference>
<organism evidence="13 14">
    <name type="scientific">Rheinheimera marina</name>
    <dbReference type="NCBI Taxonomy" id="1774958"/>
    <lineage>
        <taxon>Bacteria</taxon>
        <taxon>Pseudomonadati</taxon>
        <taxon>Pseudomonadota</taxon>
        <taxon>Gammaproteobacteria</taxon>
        <taxon>Chromatiales</taxon>
        <taxon>Chromatiaceae</taxon>
        <taxon>Rheinheimera</taxon>
    </lineage>
</organism>
<evidence type="ECO:0000256" key="10">
    <source>
        <dbReference type="SAM" id="SignalP"/>
    </source>
</evidence>
<evidence type="ECO:0000256" key="4">
    <source>
        <dbReference type="ARBA" id="ARBA00022692"/>
    </source>
</evidence>
<keyword evidence="10" id="KW-0732">Signal</keyword>
<dbReference type="Pfam" id="PF07715">
    <property type="entry name" value="Plug"/>
    <property type="match status" value="1"/>
</dbReference>
<dbReference type="InterPro" id="IPR000531">
    <property type="entry name" value="Beta-barrel_TonB"/>
</dbReference>
<keyword evidence="14" id="KW-1185">Reference proteome</keyword>
<sequence length="958" mass="104520">MFTNNKLSKAVRLAVAFGAVSTVAFTGAAFAQDAAQKEESAEKVERIDVTGSRIRQTDIETAQPVFTLDRMDIANQGFTSVTDILQNMSSTGAPPISRSAVLSSGENVGGNYANLRNLGANRTLVLVNGKRLGITTSGLQDLSAIPMSMVERVDVLKDGASTIYGSDAMAGVVNIITRKDFEGLELIAYTGEYDQGDGAKTNISLVGGVAGEKGSITWGAEWRDEEEVWAKDREFSKLGRPDRDDYASNYTLVGQYGRFSYNGQWWVADRPGAASDFANDFHVQQAASASGQGDTTNTNDTMHVLSPLSARSLYLSSNYSLAENIKFTSDIGFTNRSSTRQIAGYPLQSASTFGAVSGWYLDANSYFNPVDTNVRFTRRGWEVPRTTESKQDTLRATAALEGSFDIGERYFDWDVGGVYSQSTTLQIGRGDFHVPNTVLATGPSFMNAQGIVQCGTAASPIPLTRCVPWNPLAGYGAGTTANSLEDPAVQAFLFPTSHARGETTSSIFFANIGGLLFTLPAGDVTFAVGTEHRKEDGAFSPDALAQSGMTTTLAAGPTKGTYDLDEYYAELNVPIISEMEFAQEVSLSLASRYSDYSSFGDTTNSKIGLKWKPIDSLLVRATASEGFRAPTISNLYGGGSQSFVTGFIDPCDSVYGVAKGTARCLQDVPADYRQLQQGFIPTTGPAAQTPVPFNSGSNPLLQPETSETTTVGFVWSPEFVENLNVVFDWWNIKIEDTMVTDSANAIVDDCYVGLIESRCAMFSRDPVNHIVSNLTYGLRNAGITKTAGFDLGLAYKYETEFGTFGTNWNTTYTDKYDSKSTNDPEALLTPSVGYGSTFRVRSNLGLSWNLGDFGVNWTMRYYSSTKERCYYTDKCSLPDFKADWTNDVVTPYNRYGSTTFNDVQFSYHAPWEARISVGANNVFEKYGPIMYSQPSSNFAYYGGFDIGRFFYVRYEQKF</sequence>
<evidence type="ECO:0000256" key="9">
    <source>
        <dbReference type="RuleBase" id="RU003357"/>
    </source>
</evidence>
<keyword evidence="13" id="KW-0675">Receptor</keyword>
<dbReference type="Gene3D" id="2.170.130.10">
    <property type="entry name" value="TonB-dependent receptor, plug domain"/>
    <property type="match status" value="1"/>
</dbReference>
<evidence type="ECO:0000256" key="8">
    <source>
        <dbReference type="PROSITE-ProRule" id="PRU01360"/>
    </source>
</evidence>
<feature type="domain" description="TonB-dependent receptor-like beta-barrel" evidence="11">
    <location>
        <begin position="507"/>
        <end position="922"/>
    </location>
</feature>
<dbReference type="Pfam" id="PF00593">
    <property type="entry name" value="TonB_dep_Rec_b-barrel"/>
    <property type="match status" value="1"/>
</dbReference>
<keyword evidence="2 8" id="KW-0813">Transport</keyword>
<name>A0ABV9JNR1_9GAMM</name>
<dbReference type="EMBL" id="JBHSGB010000010">
    <property type="protein sequence ID" value="MFC4655912.1"/>
    <property type="molecule type" value="Genomic_DNA"/>
</dbReference>
<dbReference type="PANTHER" id="PTHR47234">
    <property type="match status" value="1"/>
</dbReference>
<proteinExistence type="inferred from homology"/>
<comment type="caution">
    <text evidence="13">The sequence shown here is derived from an EMBL/GenBank/DDBJ whole genome shotgun (WGS) entry which is preliminary data.</text>
</comment>
<evidence type="ECO:0000256" key="5">
    <source>
        <dbReference type="ARBA" id="ARBA00023077"/>
    </source>
</evidence>
<evidence type="ECO:0000259" key="11">
    <source>
        <dbReference type="Pfam" id="PF00593"/>
    </source>
</evidence>
<evidence type="ECO:0000256" key="7">
    <source>
        <dbReference type="ARBA" id="ARBA00023237"/>
    </source>
</evidence>
<reference evidence="14" key="1">
    <citation type="journal article" date="2019" name="Int. J. Syst. Evol. Microbiol.">
        <title>The Global Catalogue of Microorganisms (GCM) 10K type strain sequencing project: providing services to taxonomists for standard genome sequencing and annotation.</title>
        <authorList>
            <consortium name="The Broad Institute Genomics Platform"/>
            <consortium name="The Broad Institute Genome Sequencing Center for Infectious Disease"/>
            <person name="Wu L."/>
            <person name="Ma J."/>
        </authorList>
    </citation>
    <scope>NUCLEOTIDE SEQUENCE [LARGE SCALE GENOMIC DNA]</scope>
    <source>
        <strain evidence="14">DT28</strain>
    </source>
</reference>
<feature type="domain" description="TonB-dependent receptor plug" evidence="12">
    <location>
        <begin position="59"/>
        <end position="172"/>
    </location>
</feature>
<keyword evidence="5 9" id="KW-0798">TonB box</keyword>
<evidence type="ECO:0000259" key="12">
    <source>
        <dbReference type="Pfam" id="PF07715"/>
    </source>
</evidence>
<keyword evidence="4 8" id="KW-0812">Transmembrane</keyword>
<dbReference type="PANTHER" id="PTHR47234:SF2">
    <property type="entry name" value="TONB-DEPENDENT RECEPTOR"/>
    <property type="match status" value="1"/>
</dbReference>
<dbReference type="InterPro" id="IPR037066">
    <property type="entry name" value="Plug_dom_sf"/>
</dbReference>
<evidence type="ECO:0000313" key="13">
    <source>
        <dbReference type="EMBL" id="MFC4655912.1"/>
    </source>
</evidence>
<comment type="similarity">
    <text evidence="8 9">Belongs to the TonB-dependent receptor family.</text>
</comment>
<keyword evidence="3 8" id="KW-1134">Transmembrane beta strand</keyword>
<keyword evidence="7 8" id="KW-0998">Cell outer membrane</keyword>
<dbReference type="InterPro" id="IPR036942">
    <property type="entry name" value="Beta-barrel_TonB_sf"/>
</dbReference>
<evidence type="ECO:0000256" key="6">
    <source>
        <dbReference type="ARBA" id="ARBA00023136"/>
    </source>
</evidence>
<evidence type="ECO:0000313" key="14">
    <source>
        <dbReference type="Proteomes" id="UP001595962"/>
    </source>
</evidence>
<gene>
    <name evidence="13" type="ORF">ACFO3I_12925</name>
</gene>
<keyword evidence="6 8" id="KW-0472">Membrane</keyword>
<evidence type="ECO:0000256" key="1">
    <source>
        <dbReference type="ARBA" id="ARBA00004571"/>
    </source>
</evidence>